<evidence type="ECO:0000256" key="12">
    <source>
        <dbReference type="ARBA" id="ARBA00023136"/>
    </source>
</evidence>
<evidence type="ECO:0000256" key="7">
    <source>
        <dbReference type="ARBA" id="ARBA00022692"/>
    </source>
</evidence>
<dbReference type="GO" id="GO:0008360">
    <property type="term" value="P:regulation of cell shape"/>
    <property type="evidence" value="ECO:0007669"/>
    <property type="project" value="UniProtKB-KW"/>
</dbReference>
<keyword evidence="5 14" id="KW-0121">Carboxypeptidase</keyword>
<evidence type="ECO:0000256" key="2">
    <source>
        <dbReference type="ARBA" id="ARBA00004236"/>
    </source>
</evidence>
<evidence type="ECO:0000256" key="13">
    <source>
        <dbReference type="ARBA" id="ARBA00023316"/>
    </source>
</evidence>
<dbReference type="GO" id="GO:0071555">
    <property type="term" value="P:cell wall organization"/>
    <property type="evidence" value="ECO:0007669"/>
    <property type="project" value="UniProtKB-KW"/>
</dbReference>
<dbReference type="Gene3D" id="3.40.710.10">
    <property type="entry name" value="DD-peptidase/beta-lactamase superfamily"/>
    <property type="match status" value="1"/>
</dbReference>
<comment type="caution">
    <text evidence="14">Lacks conserved residue(s) required for the propagation of feature annotation.</text>
</comment>
<evidence type="ECO:0000256" key="8">
    <source>
        <dbReference type="ARBA" id="ARBA00022801"/>
    </source>
</evidence>
<dbReference type="InterPro" id="IPR036138">
    <property type="entry name" value="PBP_dimer_sf"/>
</dbReference>
<dbReference type="EMBL" id="MFSS01000015">
    <property type="protein sequence ID" value="OGI44677.1"/>
    <property type="molecule type" value="Genomic_DNA"/>
</dbReference>
<dbReference type="Proteomes" id="UP000177925">
    <property type="component" value="Unassembled WGS sequence"/>
</dbReference>
<dbReference type="STRING" id="1817758.A2150_05595"/>
<accession>A0A1F6THQ9</accession>
<comment type="subcellular location">
    <subcellularLocation>
        <location evidence="14">Cell inner membrane</location>
        <topology evidence="14">Single-pass membrane protein</topology>
    </subcellularLocation>
    <subcellularLocation>
        <location evidence="2">Cell membrane</location>
    </subcellularLocation>
    <subcellularLocation>
        <location evidence="1">Membrane</location>
        <topology evidence="1">Single-pass membrane protein</topology>
    </subcellularLocation>
</comment>
<keyword evidence="9 14" id="KW-0133">Cell shape</keyword>
<evidence type="ECO:0000256" key="6">
    <source>
        <dbReference type="ARBA" id="ARBA00022670"/>
    </source>
</evidence>
<dbReference type="InterPro" id="IPR050515">
    <property type="entry name" value="Beta-lactam/transpept"/>
</dbReference>
<evidence type="ECO:0000256" key="9">
    <source>
        <dbReference type="ARBA" id="ARBA00022960"/>
    </source>
</evidence>
<dbReference type="GO" id="GO:0005886">
    <property type="term" value="C:plasma membrane"/>
    <property type="evidence" value="ECO:0007669"/>
    <property type="project" value="UniProtKB-SubCell"/>
</dbReference>
<dbReference type="InterPro" id="IPR017790">
    <property type="entry name" value="Penicillin-binding_protein_2"/>
</dbReference>
<reference evidence="17 18" key="1">
    <citation type="journal article" date="2016" name="Nat. Commun.">
        <title>Thousands of microbial genomes shed light on interconnected biogeochemical processes in an aquifer system.</title>
        <authorList>
            <person name="Anantharaman K."/>
            <person name="Brown C.T."/>
            <person name="Hug L.A."/>
            <person name="Sharon I."/>
            <person name="Castelle C.J."/>
            <person name="Probst A.J."/>
            <person name="Thomas B.C."/>
            <person name="Singh A."/>
            <person name="Wilkins M.J."/>
            <person name="Karaoz U."/>
            <person name="Brodie E.L."/>
            <person name="Williams K.H."/>
            <person name="Hubbard S.S."/>
            <person name="Banfield J.F."/>
        </authorList>
    </citation>
    <scope>NUCLEOTIDE SEQUENCE [LARGE SCALE GENOMIC DNA]</scope>
</reference>
<dbReference type="NCBIfam" id="TIGR03423">
    <property type="entry name" value="pbp2_mrdA"/>
    <property type="match status" value="1"/>
</dbReference>
<dbReference type="AlphaFoldDB" id="A0A1F6THQ9"/>
<keyword evidence="3 14" id="KW-1003">Cell membrane</keyword>
<feature type="active site" description="Acyl-ester intermediate" evidence="14">
    <location>
        <position position="325"/>
    </location>
</feature>
<dbReference type="GO" id="GO:0071972">
    <property type="term" value="F:peptidoglycan L,D-transpeptidase activity"/>
    <property type="evidence" value="ECO:0007669"/>
    <property type="project" value="TreeGrafter"/>
</dbReference>
<dbReference type="InterPro" id="IPR001460">
    <property type="entry name" value="PCN-bd_Tpept"/>
</dbReference>
<keyword evidence="6 14" id="KW-0645">Protease</keyword>
<keyword evidence="12 14" id="KW-0472">Membrane</keyword>
<evidence type="ECO:0000256" key="14">
    <source>
        <dbReference type="HAMAP-Rule" id="MF_02081"/>
    </source>
</evidence>
<dbReference type="Pfam" id="PF00905">
    <property type="entry name" value="Transpeptidase"/>
    <property type="match status" value="1"/>
</dbReference>
<comment type="caution">
    <text evidence="17">The sequence shown here is derived from an EMBL/GenBank/DDBJ whole genome shotgun (WGS) entry which is preliminary data.</text>
</comment>
<evidence type="ECO:0000256" key="10">
    <source>
        <dbReference type="ARBA" id="ARBA00022984"/>
    </source>
</evidence>
<comment type="similarity">
    <text evidence="14">Belongs to the transpeptidase family. MrdA subfamily.</text>
</comment>
<dbReference type="InterPro" id="IPR005311">
    <property type="entry name" value="PBP_dimer"/>
</dbReference>
<proteinExistence type="inferred from homology"/>
<comment type="catalytic activity">
    <reaction evidence="14">
        <text>Preferential cleavage: (Ac)2-L-Lys-D-Ala-|-D-Ala. Also transpeptidation of peptidyl-alanyl moieties that are N-acyl substituents of D-alanine.</text>
        <dbReference type="EC" id="3.4.16.4"/>
    </reaction>
</comment>
<evidence type="ECO:0000259" key="15">
    <source>
        <dbReference type="Pfam" id="PF00905"/>
    </source>
</evidence>
<protein>
    <recommendedName>
        <fullName evidence="14">Peptidoglycan D,D-transpeptidase MrdA</fullName>
        <ecNumber evidence="14">3.4.16.4</ecNumber>
    </recommendedName>
    <alternativeName>
        <fullName evidence="14">Penicillin-binding protein 2</fullName>
        <shortName evidence="14">PBP-2</shortName>
    </alternativeName>
</protein>
<sequence>MKRPAIKDYLRESRLFNLRVGVSLALVAFLALILFVRLVYLQVVSHRHYATLSQENSVKPLPVTPVRGLILDRNGVVLAQNFPVLTLEITPYQVANMKALLEELGTVVTLNERDLKNFERLRRSRPRFESLTIRTQLSEEEAARFAVNRHRFNGVELRARLQRHYPHGALAVHALGYVGRINEAEAEAVDKAAYRGSQHIGKLGVEQSYEDILLGEVGAEKVETNAHGRALRVLERIAPKAGYNLYLNLDIKLQAIAEQSLGQYKGAVVAIEPKSGAVLAFASTPTYDPNPFVNGIDTESYQSLRDDPNKPLINRALYGRYSPGSTIKAFLGLAALEFNQNPERTVFCPGWYSLPGDTHRFRCWKKDGHGAVNLHDAVVQSCDVYFYQLAVALGIERMHSFLAGFGFGARTGVDLKGESSGLLPSPAWKKARGLPWYGGETVITGIGQGLILATPLQLASAMATLANRGVRLQPRMAHGFIDPKSREVHLFEPRPLDPLALQDAEHLEATFNNLTDVVHGAGGTARGIGWNAPYKIAGKTGTAQVKGIGQQEVYVEGAVPLHLRDHALFVAFAPVDDPQIAVAVIAENGGHGSSTAAPIARKVMDYYLLGRDRPMVNVPVGEGD</sequence>
<keyword evidence="10 14" id="KW-0573">Peptidoglycan synthesis</keyword>
<evidence type="ECO:0000259" key="16">
    <source>
        <dbReference type="Pfam" id="PF03717"/>
    </source>
</evidence>
<organism evidence="17 18">
    <name type="scientific">Candidatus Muproteobacteria bacterium RBG_16_64_11</name>
    <dbReference type="NCBI Taxonomy" id="1817758"/>
    <lineage>
        <taxon>Bacteria</taxon>
        <taxon>Pseudomonadati</taxon>
        <taxon>Pseudomonadota</taxon>
        <taxon>Candidatus Muproteobacteria</taxon>
    </lineage>
</organism>
<evidence type="ECO:0000256" key="4">
    <source>
        <dbReference type="ARBA" id="ARBA00022519"/>
    </source>
</evidence>
<evidence type="ECO:0000313" key="18">
    <source>
        <dbReference type="Proteomes" id="UP000177925"/>
    </source>
</evidence>
<evidence type="ECO:0000313" key="17">
    <source>
        <dbReference type="EMBL" id="OGI44677.1"/>
    </source>
</evidence>
<evidence type="ECO:0000256" key="11">
    <source>
        <dbReference type="ARBA" id="ARBA00022989"/>
    </source>
</evidence>
<feature type="domain" description="Penicillin-binding protein dimerisation" evidence="16">
    <location>
        <begin position="63"/>
        <end position="233"/>
    </location>
</feature>
<dbReference type="GO" id="GO:0009002">
    <property type="term" value="F:serine-type D-Ala-D-Ala carboxypeptidase activity"/>
    <property type="evidence" value="ECO:0007669"/>
    <property type="project" value="UniProtKB-UniRule"/>
</dbReference>
<keyword evidence="8 14" id="KW-0378">Hydrolase</keyword>
<dbReference type="EC" id="3.4.16.4" evidence="14"/>
<dbReference type="InterPro" id="IPR012338">
    <property type="entry name" value="Beta-lactam/transpept-like"/>
</dbReference>
<evidence type="ECO:0000256" key="1">
    <source>
        <dbReference type="ARBA" id="ARBA00004167"/>
    </source>
</evidence>
<name>A0A1F6THQ9_9PROT</name>
<dbReference type="PANTHER" id="PTHR30627:SF2">
    <property type="entry name" value="PEPTIDOGLYCAN D,D-TRANSPEPTIDASE MRDA"/>
    <property type="match status" value="1"/>
</dbReference>
<gene>
    <name evidence="14" type="primary">mrdA</name>
    <name evidence="17" type="ORF">A2150_05595</name>
</gene>
<comment type="function">
    <text evidence="14">Catalyzes cross-linking of the peptidoglycan cell wall.</text>
</comment>
<dbReference type="SUPFAM" id="SSF56601">
    <property type="entry name" value="beta-lactamase/transpeptidase-like"/>
    <property type="match status" value="1"/>
</dbReference>
<keyword evidence="4 14" id="KW-0997">Cell inner membrane</keyword>
<evidence type="ECO:0000256" key="5">
    <source>
        <dbReference type="ARBA" id="ARBA00022645"/>
    </source>
</evidence>
<dbReference type="PANTHER" id="PTHR30627">
    <property type="entry name" value="PEPTIDOGLYCAN D,D-TRANSPEPTIDASE"/>
    <property type="match status" value="1"/>
</dbReference>
<dbReference type="Gene3D" id="3.90.1310.10">
    <property type="entry name" value="Penicillin-binding protein 2a (Domain 2)"/>
    <property type="match status" value="1"/>
</dbReference>
<dbReference type="GO" id="GO:0006508">
    <property type="term" value="P:proteolysis"/>
    <property type="evidence" value="ECO:0007669"/>
    <property type="project" value="UniProtKB-KW"/>
</dbReference>
<dbReference type="SUPFAM" id="SSF56519">
    <property type="entry name" value="Penicillin binding protein dimerisation domain"/>
    <property type="match status" value="1"/>
</dbReference>
<dbReference type="GO" id="GO:0009252">
    <property type="term" value="P:peptidoglycan biosynthetic process"/>
    <property type="evidence" value="ECO:0007669"/>
    <property type="project" value="UniProtKB-UniRule"/>
</dbReference>
<dbReference type="UniPathway" id="UPA00219"/>
<feature type="transmembrane region" description="Helical" evidence="14">
    <location>
        <begin position="20"/>
        <end position="40"/>
    </location>
</feature>
<comment type="pathway">
    <text evidence="14">Cell wall biogenesis; peptidoglycan biosynthesis.</text>
</comment>
<dbReference type="HAMAP" id="MF_02081">
    <property type="entry name" value="MrdA_transpept"/>
    <property type="match status" value="1"/>
</dbReference>
<evidence type="ECO:0000256" key="3">
    <source>
        <dbReference type="ARBA" id="ARBA00022475"/>
    </source>
</evidence>
<dbReference type="GO" id="GO:0008658">
    <property type="term" value="F:penicillin binding"/>
    <property type="evidence" value="ECO:0007669"/>
    <property type="project" value="InterPro"/>
</dbReference>
<feature type="domain" description="Penicillin-binding protein transpeptidase" evidence="15">
    <location>
        <begin position="266"/>
        <end position="605"/>
    </location>
</feature>
<dbReference type="Gene3D" id="3.30.1390.30">
    <property type="entry name" value="Penicillin-binding protein 2a, domain 3"/>
    <property type="match status" value="1"/>
</dbReference>
<keyword evidence="13 14" id="KW-0961">Cell wall biogenesis/degradation</keyword>
<keyword evidence="7 14" id="KW-0812">Transmembrane</keyword>
<dbReference type="Pfam" id="PF03717">
    <property type="entry name" value="PBP_dimer"/>
    <property type="match status" value="1"/>
</dbReference>
<keyword evidence="11 14" id="KW-1133">Transmembrane helix</keyword>